<dbReference type="AlphaFoldDB" id="A0A1I4VVX5"/>
<dbReference type="STRING" id="39841.SAMN05660836_02474"/>
<organism evidence="2 3">
    <name type="scientific">Thermodesulforhabdus norvegica</name>
    <dbReference type="NCBI Taxonomy" id="39841"/>
    <lineage>
        <taxon>Bacteria</taxon>
        <taxon>Pseudomonadati</taxon>
        <taxon>Thermodesulfobacteriota</taxon>
        <taxon>Syntrophobacteria</taxon>
        <taxon>Syntrophobacterales</taxon>
        <taxon>Thermodesulforhabdaceae</taxon>
        <taxon>Thermodesulforhabdus</taxon>
    </lineage>
</organism>
<dbReference type="EMBL" id="FOUU01000012">
    <property type="protein sequence ID" value="SFN05355.1"/>
    <property type="molecule type" value="Genomic_DNA"/>
</dbReference>
<evidence type="ECO:0000313" key="2">
    <source>
        <dbReference type="EMBL" id="SFN05355.1"/>
    </source>
</evidence>
<protein>
    <submittedName>
        <fullName evidence="2">PRiA4b ORF-3-like protein</fullName>
    </submittedName>
</protein>
<dbReference type="Gene3D" id="3.10.290.30">
    <property type="entry name" value="MM3350-like"/>
    <property type="match status" value="1"/>
</dbReference>
<dbReference type="SUPFAM" id="SSF159941">
    <property type="entry name" value="MM3350-like"/>
    <property type="match status" value="1"/>
</dbReference>
<proteinExistence type="predicted"/>
<gene>
    <name evidence="2" type="ORF">SAMN05660836_02474</name>
</gene>
<feature type="domain" description="Plasmid pRiA4b Orf3-like" evidence="1">
    <location>
        <begin position="43"/>
        <end position="158"/>
    </location>
</feature>
<dbReference type="OrthoDB" id="9814022at2"/>
<keyword evidence="3" id="KW-1185">Reference proteome</keyword>
<dbReference type="InterPro" id="IPR012912">
    <property type="entry name" value="Plasmid_pRiA4b_Orf3-like"/>
</dbReference>
<evidence type="ECO:0000259" key="1">
    <source>
        <dbReference type="Pfam" id="PF07929"/>
    </source>
</evidence>
<reference evidence="2 3" key="1">
    <citation type="submission" date="2016-10" db="EMBL/GenBank/DDBJ databases">
        <authorList>
            <person name="de Groot N.N."/>
        </authorList>
    </citation>
    <scope>NUCLEOTIDE SEQUENCE [LARGE SCALE GENOMIC DNA]</scope>
    <source>
        <strain evidence="2 3">DSM 9990</strain>
    </source>
</reference>
<dbReference type="InterPro" id="IPR024047">
    <property type="entry name" value="MM3350-like_sf"/>
</dbReference>
<name>A0A1I4VVX5_9BACT</name>
<dbReference type="Pfam" id="PF07929">
    <property type="entry name" value="PRiA4_ORF3"/>
    <property type="match status" value="1"/>
</dbReference>
<dbReference type="RefSeq" id="WP_093396203.1">
    <property type="nucleotide sequence ID" value="NZ_FOUU01000012.1"/>
</dbReference>
<dbReference type="Proteomes" id="UP000199611">
    <property type="component" value="Unassembled WGS sequence"/>
</dbReference>
<evidence type="ECO:0000313" key="3">
    <source>
        <dbReference type="Proteomes" id="UP000199611"/>
    </source>
</evidence>
<sequence>MKGKCYLCNQTFSKAGMTKHLRTHLKNDGDTKLFHIMVDGLYEPQYWLHIEIKANAKLKDLDQFLRDLWLECCGHLSAFEIGGVSYHSDYFDFDLDPTAKDMNVPVNKVLNPGMEFYHIYDFGSSTELRLKVLGERKGKAKEKVRILARNNPPEKACGCGEKAKWVCTQCFVDNLGENCYFCEKCAKEHECGEEMLLPVVNSPRSGVCGFEGGKYD</sequence>
<accession>A0A1I4VVX5</accession>